<dbReference type="KEGG" id="vas:GT360_13410"/>
<keyword evidence="1 4" id="KW-0808">Transferase</keyword>
<dbReference type="Gene3D" id="3.40.50.2000">
    <property type="entry name" value="Glycogen Phosphorylase B"/>
    <property type="match status" value="2"/>
</dbReference>
<dbReference type="InterPro" id="IPR028098">
    <property type="entry name" value="Glyco_trans_4-like_N"/>
</dbReference>
<dbReference type="GO" id="GO:0016757">
    <property type="term" value="F:glycosyltransferase activity"/>
    <property type="evidence" value="ECO:0007669"/>
    <property type="project" value="InterPro"/>
</dbReference>
<dbReference type="AlphaFoldDB" id="A0A7Z2YEJ9"/>
<dbReference type="GO" id="GO:0009103">
    <property type="term" value="P:lipopolysaccharide biosynthetic process"/>
    <property type="evidence" value="ECO:0007669"/>
    <property type="project" value="TreeGrafter"/>
</dbReference>
<name>A0A7Z2YEJ9_9VIBR</name>
<protein>
    <submittedName>
        <fullName evidence="4">Glycosyltransferase</fullName>
    </submittedName>
</protein>
<dbReference type="Pfam" id="PF00534">
    <property type="entry name" value="Glycos_transf_1"/>
    <property type="match status" value="1"/>
</dbReference>
<sequence>MHILYLHQYFATPSSNAGTRSYEMAKRLVKNGNQVTFVTSSAFLSSEFKLQDGWNILEIEGIKLHVLHLPYSNKDSYVKRVVKFFSFAIRSSLRALKIKADVVFATSTPLTIAVPGILYSKLKAKPMVFEVRDLWPELPVAIGAIKNPLVIKAAKFLERVAYRNSEHIVALSPGMRDGVIRCGIEPSKVTIATNSCDTSLFDVNPEVGARYRESKLDFIKDRKLVVYTGTFGAINDVSYIVKLAEHAKSAFPELCFLAVGDGMEKSLVVESAKRNGVFEKNLFILDPIPKTEVVELLSCADLALSLFGPVKEMWHNSANKLFDALASQTPVAVNYGGWQKEFIEHSQCGLILDPQDPASSVRNVSEFLSSETQYQYAVKACKQLSYNQYSRDIMANRLENVLLGVVND</sequence>
<evidence type="ECO:0000313" key="5">
    <source>
        <dbReference type="Proteomes" id="UP000464262"/>
    </source>
</evidence>
<dbReference type="PANTHER" id="PTHR46401:SF2">
    <property type="entry name" value="GLYCOSYLTRANSFERASE WBBK-RELATED"/>
    <property type="match status" value="1"/>
</dbReference>
<dbReference type="EMBL" id="CP047475">
    <property type="protein sequence ID" value="QIA64426.1"/>
    <property type="molecule type" value="Genomic_DNA"/>
</dbReference>
<feature type="domain" description="Glycosyltransferase subfamily 4-like N-terminal" evidence="3">
    <location>
        <begin position="18"/>
        <end position="192"/>
    </location>
</feature>
<evidence type="ECO:0000256" key="1">
    <source>
        <dbReference type="ARBA" id="ARBA00022679"/>
    </source>
</evidence>
<dbReference type="CDD" id="cd03794">
    <property type="entry name" value="GT4_WbuB-like"/>
    <property type="match status" value="1"/>
</dbReference>
<accession>A0A7Z2YEJ9</accession>
<dbReference type="SUPFAM" id="SSF53756">
    <property type="entry name" value="UDP-Glycosyltransferase/glycogen phosphorylase"/>
    <property type="match status" value="1"/>
</dbReference>
<reference evidence="4 5" key="1">
    <citation type="submission" date="2020-01" db="EMBL/GenBank/DDBJ databases">
        <title>Whole genome and functional gene identification of agarase of Vibrio HN897.</title>
        <authorList>
            <person name="Liu Y."/>
            <person name="Zhao Z."/>
        </authorList>
    </citation>
    <scope>NUCLEOTIDE SEQUENCE [LARGE SCALE GENOMIC DNA]</scope>
    <source>
        <strain evidence="4 5">HN897</strain>
    </source>
</reference>
<evidence type="ECO:0000259" key="2">
    <source>
        <dbReference type="Pfam" id="PF00534"/>
    </source>
</evidence>
<dbReference type="Pfam" id="PF13579">
    <property type="entry name" value="Glyco_trans_4_4"/>
    <property type="match status" value="1"/>
</dbReference>
<evidence type="ECO:0000313" key="4">
    <source>
        <dbReference type="EMBL" id="QIA64426.1"/>
    </source>
</evidence>
<dbReference type="Proteomes" id="UP000464262">
    <property type="component" value="Chromosome 1"/>
</dbReference>
<organism evidence="4 5">
    <name type="scientific">Vibrio astriarenae</name>
    <dbReference type="NCBI Taxonomy" id="1481923"/>
    <lineage>
        <taxon>Bacteria</taxon>
        <taxon>Pseudomonadati</taxon>
        <taxon>Pseudomonadota</taxon>
        <taxon>Gammaproteobacteria</taxon>
        <taxon>Vibrionales</taxon>
        <taxon>Vibrionaceae</taxon>
        <taxon>Vibrio</taxon>
    </lineage>
</organism>
<dbReference type="PANTHER" id="PTHR46401">
    <property type="entry name" value="GLYCOSYLTRANSFERASE WBBK-RELATED"/>
    <property type="match status" value="1"/>
</dbReference>
<evidence type="ECO:0000259" key="3">
    <source>
        <dbReference type="Pfam" id="PF13579"/>
    </source>
</evidence>
<proteinExistence type="predicted"/>
<gene>
    <name evidence="4" type="ORF">GT360_13410</name>
</gene>
<keyword evidence="5" id="KW-1185">Reference proteome</keyword>
<feature type="domain" description="Glycosyl transferase family 1" evidence="2">
    <location>
        <begin position="215"/>
        <end position="383"/>
    </location>
</feature>
<dbReference type="InterPro" id="IPR001296">
    <property type="entry name" value="Glyco_trans_1"/>
</dbReference>